<name>A0A9Q0HXG9_9POAL</name>
<dbReference type="OrthoDB" id="543156at2759"/>
<feature type="domain" description="DJ-1/PfpI" evidence="3">
    <location>
        <begin position="53"/>
        <end position="217"/>
    </location>
</feature>
<dbReference type="CDD" id="cd03135">
    <property type="entry name" value="GATase1_DJ-1"/>
    <property type="match status" value="2"/>
</dbReference>
<dbReference type="InterPro" id="IPR050325">
    <property type="entry name" value="Prot/Nucl_acid_deglycase"/>
</dbReference>
<dbReference type="Gene3D" id="3.40.50.880">
    <property type="match status" value="2"/>
</dbReference>
<dbReference type="SUPFAM" id="SSF52317">
    <property type="entry name" value="Class I glutamine amidotransferase-like"/>
    <property type="match status" value="2"/>
</dbReference>
<dbReference type="AlphaFoldDB" id="A0A9Q0HXG9"/>
<dbReference type="InterPro" id="IPR006287">
    <property type="entry name" value="DJ-1"/>
</dbReference>
<protein>
    <recommendedName>
        <fullName evidence="3">DJ-1/PfpI domain-containing protein</fullName>
    </recommendedName>
</protein>
<dbReference type="NCBIfam" id="TIGR01383">
    <property type="entry name" value="not_thiJ"/>
    <property type="match status" value="1"/>
</dbReference>
<evidence type="ECO:0000259" key="3">
    <source>
        <dbReference type="Pfam" id="PF01965"/>
    </source>
</evidence>
<dbReference type="GO" id="GO:0005737">
    <property type="term" value="C:cytoplasm"/>
    <property type="evidence" value="ECO:0007669"/>
    <property type="project" value="TreeGrafter"/>
</dbReference>
<evidence type="ECO:0000313" key="5">
    <source>
        <dbReference type="Proteomes" id="UP001151287"/>
    </source>
</evidence>
<gene>
    <name evidence="4" type="ORF">LUZ63_001329</name>
</gene>
<evidence type="ECO:0000256" key="2">
    <source>
        <dbReference type="ARBA" id="ARBA00022737"/>
    </source>
</evidence>
<dbReference type="GO" id="GO:1903189">
    <property type="term" value="P:glyoxal metabolic process"/>
    <property type="evidence" value="ECO:0007669"/>
    <property type="project" value="TreeGrafter"/>
</dbReference>
<evidence type="ECO:0000313" key="4">
    <source>
        <dbReference type="EMBL" id="KAJ1701550.1"/>
    </source>
</evidence>
<dbReference type="Proteomes" id="UP001151287">
    <property type="component" value="Unassembled WGS sequence"/>
</dbReference>
<comment type="similarity">
    <text evidence="1">Belongs to the peptidase C56 family.</text>
</comment>
<dbReference type="EMBL" id="JAMQYH010000001">
    <property type="protein sequence ID" value="KAJ1701550.1"/>
    <property type="molecule type" value="Genomic_DNA"/>
</dbReference>
<keyword evidence="5" id="KW-1185">Reference proteome</keyword>
<dbReference type="PANTHER" id="PTHR48094">
    <property type="entry name" value="PROTEIN/NUCLEIC ACID DEGLYCASE DJ-1-RELATED"/>
    <property type="match status" value="1"/>
</dbReference>
<feature type="domain" description="DJ-1/PfpI" evidence="3">
    <location>
        <begin position="257"/>
        <end position="417"/>
    </location>
</feature>
<dbReference type="FunFam" id="3.40.50.880:FF:000015">
    <property type="entry name" value="Protein DJ-1 homolog C"/>
    <property type="match status" value="2"/>
</dbReference>
<dbReference type="Pfam" id="PF01965">
    <property type="entry name" value="DJ-1_PfpI"/>
    <property type="match status" value="2"/>
</dbReference>
<comment type="caution">
    <text evidence="4">The sequence shown here is derived from an EMBL/GenBank/DDBJ whole genome shotgun (WGS) entry which is preliminary data.</text>
</comment>
<accession>A0A9Q0HXG9</accession>
<proteinExistence type="inferred from homology"/>
<evidence type="ECO:0000256" key="1">
    <source>
        <dbReference type="ARBA" id="ARBA00008542"/>
    </source>
</evidence>
<sequence>MDGAMTTLLRTVNPIPFSFRTPIRPSISTRVATRSNPSIVVSRLPSPSNPQEKKVLVPLGMGTEEIEAVILANVLRRAGAEVTLASVEKELEVLCSSGIRLVADACISKCADQMFDLVALPGGMPGSVHLRDCEALQNITTKQAEENRLYGAISAAPAVVLVPWGLHKMKKITCHPAFKDKLPTFRQVQENVQVSEVMTTSRGPGTAFQFALSFVEQLFGLAIAQEIGNSLLMQIEGGRGRIKEFNEVAWSCDHTPRVLLPVANGSEEIEVVVLADVLRRARVDVVVVSIEKQQQIVGSKKIKIIADKCISDASKLTYDLIIFPGGVDGSERLSKSRILMKLLKEHAEAGKVFGATHSSVPILEKKGLLKGKVVSTDPSNRGQLWGSVDEAEVIIDGNLITGKGLATIMDLSLSIVRKLFGPDRTRCLATGLVFDYS</sequence>
<dbReference type="InterPro" id="IPR029062">
    <property type="entry name" value="Class_I_gatase-like"/>
</dbReference>
<dbReference type="InterPro" id="IPR002818">
    <property type="entry name" value="DJ-1/PfpI"/>
</dbReference>
<keyword evidence="2" id="KW-0677">Repeat</keyword>
<dbReference type="PANTHER" id="PTHR48094:SF7">
    <property type="entry name" value="PROTEIN DJ-1 HOMOLOG C"/>
    <property type="match status" value="1"/>
</dbReference>
<organism evidence="4 5">
    <name type="scientific">Rhynchospora breviuscula</name>
    <dbReference type="NCBI Taxonomy" id="2022672"/>
    <lineage>
        <taxon>Eukaryota</taxon>
        <taxon>Viridiplantae</taxon>
        <taxon>Streptophyta</taxon>
        <taxon>Embryophyta</taxon>
        <taxon>Tracheophyta</taxon>
        <taxon>Spermatophyta</taxon>
        <taxon>Magnoliopsida</taxon>
        <taxon>Liliopsida</taxon>
        <taxon>Poales</taxon>
        <taxon>Cyperaceae</taxon>
        <taxon>Cyperoideae</taxon>
        <taxon>Rhynchosporeae</taxon>
        <taxon>Rhynchospora</taxon>
    </lineage>
</organism>
<reference evidence="4" key="1">
    <citation type="journal article" date="2022" name="Cell">
        <title>Repeat-based holocentromeres influence genome architecture and karyotype evolution.</title>
        <authorList>
            <person name="Hofstatter P.G."/>
            <person name="Thangavel G."/>
            <person name="Lux T."/>
            <person name="Neumann P."/>
            <person name="Vondrak T."/>
            <person name="Novak P."/>
            <person name="Zhang M."/>
            <person name="Costa L."/>
            <person name="Castellani M."/>
            <person name="Scott A."/>
            <person name="Toegelov H."/>
            <person name="Fuchs J."/>
            <person name="Mata-Sucre Y."/>
            <person name="Dias Y."/>
            <person name="Vanzela A.L.L."/>
            <person name="Huettel B."/>
            <person name="Almeida C.C.S."/>
            <person name="Simkova H."/>
            <person name="Souza G."/>
            <person name="Pedrosa-Harand A."/>
            <person name="Macas J."/>
            <person name="Mayer K.F.X."/>
            <person name="Houben A."/>
            <person name="Marques A."/>
        </authorList>
    </citation>
    <scope>NUCLEOTIDE SEQUENCE</scope>
    <source>
        <tissue evidence="4">Leaves</tissue>
    </source>
</reference>